<dbReference type="SUPFAM" id="SSF51120">
    <property type="entry name" value="beta-Roll"/>
    <property type="match status" value="1"/>
</dbReference>
<dbReference type="GO" id="GO:0005509">
    <property type="term" value="F:calcium ion binding"/>
    <property type="evidence" value="ECO:0007669"/>
    <property type="project" value="InterPro"/>
</dbReference>
<protein>
    <submittedName>
        <fullName evidence="5">Calcium-binding protein</fullName>
    </submittedName>
</protein>
<dbReference type="AlphaFoldDB" id="A0AA96CZI3"/>
<keyword evidence="2" id="KW-0964">Secreted</keyword>
<dbReference type="Pfam" id="PF00353">
    <property type="entry name" value="HemolysinCabind"/>
    <property type="match status" value="2"/>
</dbReference>
<gene>
    <name evidence="4" type="ORF">RJG51_05640</name>
    <name evidence="3" type="ORF">RJG52_09900</name>
    <name evidence="5" type="ORF">RJG53_07630</name>
    <name evidence="7" type="ORF">RJG55_09900</name>
    <name evidence="6" type="ORF">RJG56_07480</name>
    <name evidence="8" type="ORF">RJG57_01485</name>
</gene>
<reference evidence="5" key="1">
    <citation type="submission" date="2023-09" db="EMBL/GenBank/DDBJ databases">
        <title>Arcobacter tbilisiensis sp. nov. isolated from chicken meat in Tbilisi, Georgia.</title>
        <authorList>
            <person name="Matthias R."/>
            <person name="Zautner A.E."/>
        </authorList>
    </citation>
    <scope>NUCLEOTIDE SEQUENCE</scope>
    <source>
        <strain evidence="8">LEO 70</strain>
        <strain evidence="7">LEO 74</strain>
        <strain evidence="6">LEO 79</strain>
        <strain evidence="5">LEO 99</strain>
    </source>
</reference>
<dbReference type="PANTHER" id="PTHR38340">
    <property type="entry name" value="S-LAYER PROTEIN"/>
    <property type="match status" value="1"/>
</dbReference>
<proteinExistence type="predicted"/>
<reference evidence="3" key="2">
    <citation type="submission" date="2023-09" db="EMBL/GenBank/DDBJ databases">
        <title>Characterization of Arcobacter Isolates from Retail Chicken Sold in Supermarkets in Tbilisi, Georgia.</title>
        <authorList>
            <person name="Matthias R."/>
            <person name="Zautner A.E."/>
        </authorList>
    </citation>
    <scope>NUCLEOTIDE SEQUENCE</scope>
    <source>
        <strain evidence="4">LEO 108</strain>
        <strain evidence="3">LEO 109</strain>
    </source>
</reference>
<dbReference type="InterPro" id="IPR011049">
    <property type="entry name" value="Serralysin-like_metalloprot_C"/>
</dbReference>
<dbReference type="InterPro" id="IPR001343">
    <property type="entry name" value="Hemolysn_Ca-bd"/>
</dbReference>
<dbReference type="GO" id="GO:0005576">
    <property type="term" value="C:extracellular region"/>
    <property type="evidence" value="ECO:0007669"/>
    <property type="project" value="UniProtKB-SubCell"/>
</dbReference>
<evidence type="ECO:0000313" key="4">
    <source>
        <dbReference type="EMBL" id="WNL15656.1"/>
    </source>
</evidence>
<comment type="subcellular location">
    <subcellularLocation>
        <location evidence="1">Secreted</location>
    </subcellularLocation>
</comment>
<dbReference type="EMBL" id="CP134850">
    <property type="protein sequence ID" value="WNL20598.1"/>
    <property type="molecule type" value="Genomic_DNA"/>
</dbReference>
<organism evidence="5">
    <name type="scientific">Arcobacter sp. AZ-2023</name>
    <dbReference type="NCBI Taxonomy" id="3074453"/>
    <lineage>
        <taxon>Bacteria</taxon>
        <taxon>Pseudomonadati</taxon>
        <taxon>Campylobacterota</taxon>
        <taxon>Epsilonproteobacteria</taxon>
        <taxon>Campylobacterales</taxon>
        <taxon>Arcobacteraceae</taxon>
        <taxon>Arcobacter</taxon>
    </lineage>
</organism>
<dbReference type="EMBL" id="CP134844">
    <property type="protein sequence ID" value="WNL12211.1"/>
    <property type="molecule type" value="Genomic_DNA"/>
</dbReference>
<dbReference type="PROSITE" id="PS00330">
    <property type="entry name" value="HEMOLYSIN_CALCIUM"/>
    <property type="match status" value="2"/>
</dbReference>
<evidence type="ECO:0000256" key="1">
    <source>
        <dbReference type="ARBA" id="ARBA00004613"/>
    </source>
</evidence>
<evidence type="ECO:0000313" key="5">
    <source>
        <dbReference type="EMBL" id="WNL18463.1"/>
    </source>
</evidence>
<evidence type="ECO:0000313" key="3">
    <source>
        <dbReference type="EMBL" id="WNL12211.1"/>
    </source>
</evidence>
<evidence type="ECO:0000313" key="7">
    <source>
        <dbReference type="EMBL" id="WNL23231.1"/>
    </source>
</evidence>
<dbReference type="EMBL" id="CP134852">
    <property type="protein sequence ID" value="WNL25877.1"/>
    <property type="molecule type" value="Genomic_DNA"/>
</dbReference>
<evidence type="ECO:0000313" key="6">
    <source>
        <dbReference type="EMBL" id="WNL20598.1"/>
    </source>
</evidence>
<dbReference type="InterPro" id="IPR050557">
    <property type="entry name" value="RTX_toxin/Mannuronan_C5-epim"/>
</dbReference>
<evidence type="ECO:0000313" key="8">
    <source>
        <dbReference type="EMBL" id="WNL25877.1"/>
    </source>
</evidence>
<dbReference type="EMBL" id="CP134849">
    <property type="protein sequence ID" value="WNL18463.1"/>
    <property type="molecule type" value="Genomic_DNA"/>
</dbReference>
<evidence type="ECO:0000256" key="2">
    <source>
        <dbReference type="ARBA" id="ARBA00022525"/>
    </source>
</evidence>
<dbReference type="EMBL" id="CP134851">
    <property type="protein sequence ID" value="WNL23231.1"/>
    <property type="molecule type" value="Genomic_DNA"/>
</dbReference>
<dbReference type="PANTHER" id="PTHR38340:SF1">
    <property type="entry name" value="S-LAYER PROTEIN"/>
    <property type="match status" value="1"/>
</dbReference>
<dbReference type="EMBL" id="CP134845">
    <property type="protein sequence ID" value="WNL15656.1"/>
    <property type="molecule type" value="Genomic_DNA"/>
</dbReference>
<sequence>MVVKNSLKSESIESLSYKLSKIDTNVLNSFNRMISDFTYFDGEPTSFSSSKIVFDTKSFKLIVSGKNMTSGYNPTINSVRLIDKLLNLDIEVKGVFGLDVFKYSSASITTTIDGKKIVLKQTFDKFVVDPYDYLNYGYIQGVKFSITDSMGGVLEFDAGDMSVNEYIGFASLSLKDMVLSVDEDYNLSPAPVVVVHPDMKFAVANESDNNIKVTSNNLSEFETNSSGELVIEGFGGKDKISGTSGNDYIDGGAGADVMSGGRGDDRYIVDDSKDKVIEASNQGNDTIITTLEKFSLAKMPNVENLTYVGFVDADLTGNKQNNIIVASDGDDYLEGKEGNDSLTGGAGADKFVFNTKFGSTNVDAITDFVSGEDVLVISKKIAKKLAKNFTEDNFVYSDKAQDANHYLIFNSENNTLYYDADGSGSKAAAIEIVVVGTMIDFGDIVVE</sequence>
<dbReference type="InterPro" id="IPR018511">
    <property type="entry name" value="Hemolysin-typ_Ca-bd_CS"/>
</dbReference>
<dbReference type="Gene3D" id="2.150.10.10">
    <property type="entry name" value="Serralysin-like metalloprotease, C-terminal"/>
    <property type="match status" value="2"/>
</dbReference>
<dbReference type="PRINTS" id="PR00313">
    <property type="entry name" value="CABNDNGRPT"/>
</dbReference>
<name>A0AA96CZI3_9BACT</name>
<accession>A0AA96CZI3</accession>